<keyword evidence="2" id="KW-1185">Reference proteome</keyword>
<comment type="caution">
    <text evidence="1">The sequence shown here is derived from an EMBL/GenBank/DDBJ whole genome shotgun (WGS) entry which is preliminary data.</text>
</comment>
<organism evidence="1 2">
    <name type="scientific">Enterospora canceri</name>
    <dbReference type="NCBI Taxonomy" id="1081671"/>
    <lineage>
        <taxon>Eukaryota</taxon>
        <taxon>Fungi</taxon>
        <taxon>Fungi incertae sedis</taxon>
        <taxon>Microsporidia</taxon>
        <taxon>Enterocytozoonidae</taxon>
        <taxon>Enterospora</taxon>
    </lineage>
</organism>
<evidence type="ECO:0000313" key="1">
    <source>
        <dbReference type="EMBL" id="ORD94380.1"/>
    </source>
</evidence>
<dbReference type="AlphaFoldDB" id="A0A1Y1S7D1"/>
<proteinExistence type="predicted"/>
<protein>
    <submittedName>
        <fullName evidence="1">Uncharacterized protein</fullName>
    </submittedName>
</protein>
<dbReference type="Proteomes" id="UP000192639">
    <property type="component" value="Unassembled WGS sequence"/>
</dbReference>
<name>A0A1Y1S7D1_9MICR</name>
<sequence>MFVTGDLQKELDFYNQVRSRKMNEIEADIKYLEMLLEQRSNELILLRRKKEEMDCFYDIKSNESPSTDK</sequence>
<evidence type="ECO:0000313" key="2">
    <source>
        <dbReference type="Proteomes" id="UP000192639"/>
    </source>
</evidence>
<accession>A0A1Y1S7D1</accession>
<reference evidence="1 2" key="1">
    <citation type="journal article" date="2017" name="Environ. Microbiol.">
        <title>Decay of the glycolytic pathway and adaptation to intranuclear parasitism within Enterocytozoonidae microsporidia.</title>
        <authorList>
            <person name="Wiredu Boakye D."/>
            <person name="Jaroenlak P."/>
            <person name="Prachumwat A."/>
            <person name="Williams T.A."/>
            <person name="Bateman K.S."/>
            <person name="Itsathitphaisarn O."/>
            <person name="Sritunyalucksana K."/>
            <person name="Paszkiewicz K.H."/>
            <person name="Moore K.A."/>
            <person name="Stentiford G.D."/>
            <person name="Williams B.A."/>
        </authorList>
    </citation>
    <scope>NUCLEOTIDE SEQUENCE [LARGE SCALE GENOMIC DNA]</scope>
    <source>
        <strain evidence="1 2">GB1</strain>
    </source>
</reference>
<dbReference type="VEuPathDB" id="MicrosporidiaDB:ECANGB1_788"/>
<gene>
    <name evidence="1" type="ORF">ECANGB1_788</name>
</gene>
<dbReference type="EMBL" id="LWDP01000022">
    <property type="protein sequence ID" value="ORD94380.1"/>
    <property type="molecule type" value="Genomic_DNA"/>
</dbReference>